<feature type="transmembrane region" description="Helical" evidence="1">
    <location>
        <begin position="107"/>
        <end position="130"/>
    </location>
</feature>
<reference evidence="2" key="1">
    <citation type="submission" date="2022-07" db="EMBL/GenBank/DDBJ databases">
        <title>Genome Sequence of Physisporinus lineatus.</title>
        <authorList>
            <person name="Buettner E."/>
        </authorList>
    </citation>
    <scope>NUCLEOTIDE SEQUENCE</scope>
    <source>
        <strain evidence="2">VT162</strain>
    </source>
</reference>
<organism evidence="2 3">
    <name type="scientific">Meripilus lineatus</name>
    <dbReference type="NCBI Taxonomy" id="2056292"/>
    <lineage>
        <taxon>Eukaryota</taxon>
        <taxon>Fungi</taxon>
        <taxon>Dikarya</taxon>
        <taxon>Basidiomycota</taxon>
        <taxon>Agaricomycotina</taxon>
        <taxon>Agaricomycetes</taxon>
        <taxon>Polyporales</taxon>
        <taxon>Meripilaceae</taxon>
        <taxon>Meripilus</taxon>
    </lineage>
</organism>
<dbReference type="EMBL" id="JANAWD010000339">
    <property type="protein sequence ID" value="KAJ3481104.1"/>
    <property type="molecule type" value="Genomic_DNA"/>
</dbReference>
<gene>
    <name evidence="2" type="ORF">NLI96_g7890</name>
</gene>
<accession>A0AAD5YGT3</accession>
<keyword evidence="3" id="KW-1185">Reference proteome</keyword>
<dbReference type="AlphaFoldDB" id="A0AAD5YGT3"/>
<comment type="caution">
    <text evidence="2">The sequence shown here is derived from an EMBL/GenBank/DDBJ whole genome shotgun (WGS) entry which is preliminary data.</text>
</comment>
<evidence type="ECO:0000313" key="2">
    <source>
        <dbReference type="EMBL" id="KAJ3481104.1"/>
    </source>
</evidence>
<proteinExistence type="predicted"/>
<evidence type="ECO:0000313" key="3">
    <source>
        <dbReference type="Proteomes" id="UP001212997"/>
    </source>
</evidence>
<protein>
    <submittedName>
        <fullName evidence="2">Uncharacterized protein</fullName>
    </submittedName>
</protein>
<feature type="transmembrane region" description="Helical" evidence="1">
    <location>
        <begin position="80"/>
        <end position="101"/>
    </location>
</feature>
<keyword evidence="1" id="KW-1133">Transmembrane helix</keyword>
<name>A0AAD5YGT3_9APHY</name>
<sequence length="174" mass="18583">MSLLGPPVDPSLVTLYKRVISLHTVPLVHSKVSLVPNVGVKWSAGYHGKICASISGIESPISSDTQSKLERLAQGIRKDWEIAISVAGVVISLNITLLTSSTSALSLPSRVICAVSIILSVLSLSFAMILTRENQGSERIIVGDSFILIVDDADDRHSTTRQLSVDPLQLGSQP</sequence>
<dbReference type="Proteomes" id="UP001212997">
    <property type="component" value="Unassembled WGS sequence"/>
</dbReference>
<evidence type="ECO:0000256" key="1">
    <source>
        <dbReference type="SAM" id="Phobius"/>
    </source>
</evidence>
<keyword evidence="1" id="KW-0472">Membrane</keyword>
<keyword evidence="1" id="KW-0812">Transmembrane</keyword>